<feature type="binding site" evidence="9">
    <location>
        <position position="274"/>
    </location>
    <ligand>
        <name>K(+)</name>
        <dbReference type="ChEBI" id="CHEBI:29103"/>
    </ligand>
</feature>
<proteinExistence type="inferred from homology"/>
<feature type="binding site" evidence="9">
    <location>
        <position position="233"/>
    </location>
    <ligand>
        <name>K(+)</name>
        <dbReference type="ChEBI" id="CHEBI:29103"/>
    </ligand>
</feature>
<protein>
    <recommendedName>
        <fullName evidence="9">Ribokinase</fullName>
        <shortName evidence="9">RK</shortName>
        <ecNumber evidence="9">2.7.1.15</ecNumber>
    </recommendedName>
</protein>
<reference evidence="11 12" key="1">
    <citation type="submission" date="2017-05" db="EMBL/GenBank/DDBJ databases">
        <title>Comparative genomic and metabolic analysis of manganese-oxidizing mechanisms in Celeribater manganoxidans DY25T: its adaption to the environment of polymetallic nodule.</title>
        <authorList>
            <person name="Wang X."/>
        </authorList>
    </citation>
    <scope>NUCLEOTIDE SEQUENCE [LARGE SCALE GENOMIC DNA]</scope>
    <source>
        <strain evidence="11 12">DY25</strain>
    </source>
</reference>
<evidence type="ECO:0000256" key="7">
    <source>
        <dbReference type="ARBA" id="ARBA00022958"/>
    </source>
</evidence>
<dbReference type="InterPro" id="IPR011611">
    <property type="entry name" value="PfkB_dom"/>
</dbReference>
<comment type="catalytic activity">
    <reaction evidence="9">
        <text>D-ribose + ATP = D-ribose 5-phosphate + ADP + H(+)</text>
        <dbReference type="Rhea" id="RHEA:13697"/>
        <dbReference type="ChEBI" id="CHEBI:15378"/>
        <dbReference type="ChEBI" id="CHEBI:30616"/>
        <dbReference type="ChEBI" id="CHEBI:47013"/>
        <dbReference type="ChEBI" id="CHEBI:78346"/>
        <dbReference type="ChEBI" id="CHEBI:456216"/>
        <dbReference type="EC" id="2.7.1.15"/>
    </reaction>
</comment>
<keyword evidence="1 9" id="KW-0808">Transferase</keyword>
<comment type="similarity">
    <text evidence="9">Belongs to the carbohydrate kinase PfkB family. Ribokinase subfamily.</text>
</comment>
<evidence type="ECO:0000256" key="1">
    <source>
        <dbReference type="ARBA" id="ARBA00022679"/>
    </source>
</evidence>
<dbReference type="Gene3D" id="3.40.1190.20">
    <property type="match status" value="1"/>
</dbReference>
<keyword evidence="7 9" id="KW-0630">Potassium</keyword>
<feature type="binding site" evidence="9">
    <location>
        <begin position="38"/>
        <end position="42"/>
    </location>
    <ligand>
        <name>substrate</name>
    </ligand>
</feature>
<keyword evidence="12" id="KW-1185">Reference proteome</keyword>
<keyword evidence="5 9" id="KW-0067">ATP-binding</keyword>
<feature type="binding site" evidence="9">
    <location>
        <position position="180"/>
    </location>
    <ligand>
        <name>ATP</name>
        <dbReference type="ChEBI" id="CHEBI:30616"/>
    </ligand>
</feature>
<dbReference type="GO" id="GO:0005524">
    <property type="term" value="F:ATP binding"/>
    <property type="evidence" value="ECO:0007669"/>
    <property type="project" value="UniProtKB-UniRule"/>
</dbReference>
<keyword evidence="6 9" id="KW-0460">Magnesium</keyword>
<dbReference type="KEGG" id="cmag:CBW24_00540"/>
<dbReference type="AlphaFoldDB" id="A0A291LVG1"/>
<keyword evidence="9" id="KW-0963">Cytoplasm</keyword>
<dbReference type="Pfam" id="PF00294">
    <property type="entry name" value="PfkB"/>
    <property type="match status" value="1"/>
</dbReference>
<feature type="active site" description="Proton acceptor" evidence="9">
    <location>
        <position position="239"/>
    </location>
</feature>
<comment type="subcellular location">
    <subcellularLocation>
        <location evidence="9">Cytoplasm</location>
    </subcellularLocation>
</comment>
<evidence type="ECO:0000313" key="11">
    <source>
        <dbReference type="EMBL" id="ATI40644.1"/>
    </source>
</evidence>
<dbReference type="EMBL" id="CP021404">
    <property type="protein sequence ID" value="ATI40644.1"/>
    <property type="molecule type" value="Genomic_DNA"/>
</dbReference>
<feature type="binding site" evidence="9">
    <location>
        <position position="235"/>
    </location>
    <ligand>
        <name>K(+)</name>
        <dbReference type="ChEBI" id="CHEBI:29103"/>
    </ligand>
</feature>
<comment type="cofactor">
    <cofactor evidence="9">
        <name>Mg(2+)</name>
        <dbReference type="ChEBI" id="CHEBI:18420"/>
    </cofactor>
    <text evidence="9">Requires a divalent cation, most likely magnesium in vivo, as an electrophilic catalyst to aid phosphoryl group transfer. It is the chelate of the metal and the nucleotide that is the actual substrate.</text>
</comment>
<keyword evidence="3 9" id="KW-0547">Nucleotide-binding</keyword>
<dbReference type="OrthoDB" id="9775849at2"/>
<evidence type="ECO:0000313" key="12">
    <source>
        <dbReference type="Proteomes" id="UP000219050"/>
    </source>
</evidence>
<keyword evidence="2 9" id="KW-0479">Metal-binding</keyword>
<keyword evidence="4 9" id="KW-0418">Kinase</keyword>
<comment type="function">
    <text evidence="9">Catalyzes the phosphorylation of ribose at O-5 in a reaction requiring ATP and magnesium. The resulting D-ribose-5-phosphate can then be used either for sythesis of nucleotides, histidine, and tryptophan, or as a component of the pentose phosphate pathway.</text>
</comment>
<feature type="binding site" evidence="9">
    <location>
        <position position="137"/>
    </location>
    <ligand>
        <name>substrate</name>
    </ligand>
</feature>
<comment type="activity regulation">
    <text evidence="9">Activated by a monovalent cation that binds near, but not in, the active site. The most likely occupant of the site in vivo is potassium. Ion binding induces a conformational change that may alter substrate affinity.</text>
</comment>
<dbReference type="HAMAP" id="MF_01987">
    <property type="entry name" value="Ribokinase"/>
    <property type="match status" value="1"/>
</dbReference>
<feature type="binding site" evidence="9">
    <location>
        <position position="239"/>
    </location>
    <ligand>
        <name>substrate</name>
    </ligand>
</feature>
<evidence type="ECO:0000256" key="5">
    <source>
        <dbReference type="ARBA" id="ARBA00022840"/>
    </source>
</evidence>
<comment type="pathway">
    <text evidence="9">Carbohydrate metabolism; D-ribose degradation; D-ribose 5-phosphate from beta-D-ribopyranose: step 2/2.</text>
</comment>
<dbReference type="PANTHER" id="PTHR10584:SF166">
    <property type="entry name" value="RIBOKINASE"/>
    <property type="match status" value="1"/>
</dbReference>
<dbReference type="GO" id="GO:0046872">
    <property type="term" value="F:metal ion binding"/>
    <property type="evidence" value="ECO:0007669"/>
    <property type="project" value="UniProtKB-KW"/>
</dbReference>
<dbReference type="SUPFAM" id="SSF53613">
    <property type="entry name" value="Ribokinase-like"/>
    <property type="match status" value="1"/>
</dbReference>
<evidence type="ECO:0000256" key="8">
    <source>
        <dbReference type="ARBA" id="ARBA00023277"/>
    </source>
</evidence>
<dbReference type="UniPathway" id="UPA00916">
    <property type="reaction ID" value="UER00889"/>
</dbReference>
<evidence type="ECO:0000256" key="9">
    <source>
        <dbReference type="HAMAP-Rule" id="MF_01987"/>
    </source>
</evidence>
<dbReference type="CDD" id="cd01174">
    <property type="entry name" value="ribokinase"/>
    <property type="match status" value="1"/>
</dbReference>
<sequence length="293" mass="30025">MTIYNLGSINIDRVYALPHLPQPGETLASLSHSVGLGGKGANQSAAAARFGAEVRHLGAVGSDGGAIVDRMRGLGINVTGIRVVEAAHTGHAIINVDASGENSIVLDGGTNMMQSAEAIATALADATAADTLLLQNETDCQVDAARIGHEKGMRVVYSAAPFDAAAVEAVLPYVSMLVLNQVEAAQLAEATGLPIERVDVDSVVVTRGGDGAEWLMRGRDPMTAAAYTVPVVDTTGAGDCFIGTLAAALDAGLSEDLALRAALAAGALQVTRRGTADVMPDRAEVETFLNRPA</sequence>
<name>A0A291LVG1_9RHOB</name>
<organism evidence="11 12">
    <name type="scientific">Pacificitalea manganoxidans</name>
    <dbReference type="NCBI Taxonomy" id="1411902"/>
    <lineage>
        <taxon>Bacteria</taxon>
        <taxon>Pseudomonadati</taxon>
        <taxon>Pseudomonadota</taxon>
        <taxon>Alphaproteobacteria</taxon>
        <taxon>Rhodobacterales</taxon>
        <taxon>Paracoccaceae</taxon>
        <taxon>Pacificitalea</taxon>
    </lineage>
</organism>
<dbReference type="GO" id="GO:0005737">
    <property type="term" value="C:cytoplasm"/>
    <property type="evidence" value="ECO:0007669"/>
    <property type="project" value="UniProtKB-SubCell"/>
</dbReference>
<dbReference type="InterPro" id="IPR029056">
    <property type="entry name" value="Ribokinase-like"/>
</dbReference>
<feature type="binding site" evidence="9">
    <location>
        <position position="269"/>
    </location>
    <ligand>
        <name>K(+)</name>
        <dbReference type="ChEBI" id="CHEBI:29103"/>
    </ligand>
</feature>
<dbReference type="RefSeq" id="WP_097372319.1">
    <property type="nucleotide sequence ID" value="NZ_CP021404.1"/>
</dbReference>
<dbReference type="Proteomes" id="UP000219050">
    <property type="component" value="Chromosome"/>
</dbReference>
<accession>A0A291LVG1</accession>
<dbReference type="EC" id="2.7.1.15" evidence="9"/>
<dbReference type="PRINTS" id="PR00990">
    <property type="entry name" value="RIBOKINASE"/>
</dbReference>
<evidence type="ECO:0000256" key="2">
    <source>
        <dbReference type="ARBA" id="ARBA00022723"/>
    </source>
</evidence>
<dbReference type="GO" id="GO:0004747">
    <property type="term" value="F:ribokinase activity"/>
    <property type="evidence" value="ECO:0007669"/>
    <property type="project" value="UniProtKB-UniRule"/>
</dbReference>
<comment type="subunit">
    <text evidence="9">Homodimer.</text>
</comment>
<gene>
    <name evidence="9" type="primary">rbsK</name>
    <name evidence="11" type="ORF">CBW24_00540</name>
</gene>
<evidence type="ECO:0000256" key="3">
    <source>
        <dbReference type="ARBA" id="ARBA00022741"/>
    </source>
</evidence>
<feature type="binding site" evidence="9">
    <location>
        <position position="272"/>
    </location>
    <ligand>
        <name>K(+)</name>
        <dbReference type="ChEBI" id="CHEBI:29103"/>
    </ligand>
</feature>
<feature type="binding site" evidence="9">
    <location>
        <begin position="238"/>
        <end position="239"/>
    </location>
    <ligand>
        <name>ATP</name>
        <dbReference type="ChEBI" id="CHEBI:30616"/>
    </ligand>
</feature>
<evidence type="ECO:0000259" key="10">
    <source>
        <dbReference type="Pfam" id="PF00294"/>
    </source>
</evidence>
<feature type="domain" description="Carbohydrate kinase PfkB" evidence="10">
    <location>
        <begin position="6"/>
        <end position="281"/>
    </location>
</feature>
<dbReference type="GO" id="GO:0019303">
    <property type="term" value="P:D-ribose catabolic process"/>
    <property type="evidence" value="ECO:0007669"/>
    <property type="project" value="UniProtKB-UniRule"/>
</dbReference>
<dbReference type="PANTHER" id="PTHR10584">
    <property type="entry name" value="SUGAR KINASE"/>
    <property type="match status" value="1"/>
</dbReference>
<feature type="binding site" evidence="9">
    <location>
        <begin position="10"/>
        <end position="12"/>
    </location>
    <ligand>
        <name>substrate</name>
    </ligand>
</feature>
<dbReference type="InterPro" id="IPR011877">
    <property type="entry name" value="Ribokinase"/>
</dbReference>
<comment type="caution">
    <text evidence="9">Lacks conserved residue(s) required for the propagation of feature annotation.</text>
</comment>
<evidence type="ECO:0000256" key="6">
    <source>
        <dbReference type="ARBA" id="ARBA00022842"/>
    </source>
</evidence>
<evidence type="ECO:0000256" key="4">
    <source>
        <dbReference type="ARBA" id="ARBA00022777"/>
    </source>
</evidence>
<dbReference type="InterPro" id="IPR002139">
    <property type="entry name" value="Ribo/fructo_kinase"/>
</dbReference>
<feature type="binding site" evidence="9">
    <location>
        <begin position="206"/>
        <end position="211"/>
    </location>
    <ligand>
        <name>ATP</name>
        <dbReference type="ChEBI" id="CHEBI:30616"/>
    </ligand>
</feature>
<keyword evidence="8 9" id="KW-0119">Carbohydrate metabolism</keyword>